<feature type="transmembrane region" description="Helical" evidence="5">
    <location>
        <begin position="257"/>
        <end position="277"/>
    </location>
</feature>
<accession>A0A6J6K8H0</accession>
<keyword evidence="4 5" id="KW-0472">Membrane</keyword>
<dbReference type="PANTHER" id="PTHR43701:SF12">
    <property type="entry name" value="MEMBRANE TRANSPORTER PROTEIN YTNM-RELATED"/>
    <property type="match status" value="1"/>
</dbReference>
<dbReference type="AlphaFoldDB" id="A0A6J6K8H0"/>
<keyword evidence="2 5" id="KW-0812">Transmembrane</keyword>
<keyword evidence="3 5" id="KW-1133">Transmembrane helix</keyword>
<feature type="transmembrane region" description="Helical" evidence="5">
    <location>
        <begin position="72"/>
        <end position="94"/>
    </location>
</feature>
<reference evidence="6" key="1">
    <citation type="submission" date="2020-05" db="EMBL/GenBank/DDBJ databases">
        <authorList>
            <person name="Chiriac C."/>
            <person name="Salcher M."/>
            <person name="Ghai R."/>
            <person name="Kavagutti S V."/>
        </authorList>
    </citation>
    <scope>NUCLEOTIDE SEQUENCE</scope>
</reference>
<gene>
    <name evidence="6" type="ORF">UFOPK2158_00909</name>
</gene>
<feature type="transmembrane region" description="Helical" evidence="5">
    <location>
        <begin position="35"/>
        <end position="60"/>
    </location>
</feature>
<protein>
    <submittedName>
        <fullName evidence="6">Unannotated protein</fullName>
    </submittedName>
</protein>
<feature type="transmembrane region" description="Helical" evidence="5">
    <location>
        <begin position="202"/>
        <end position="223"/>
    </location>
</feature>
<evidence type="ECO:0000256" key="3">
    <source>
        <dbReference type="ARBA" id="ARBA00022989"/>
    </source>
</evidence>
<dbReference type="InterPro" id="IPR051598">
    <property type="entry name" value="TSUP/Inactive_protease-like"/>
</dbReference>
<evidence type="ECO:0000256" key="2">
    <source>
        <dbReference type="ARBA" id="ARBA00022692"/>
    </source>
</evidence>
<comment type="subcellular location">
    <subcellularLocation>
        <location evidence="1">Membrane</location>
        <topology evidence="1">Multi-pass membrane protein</topology>
    </subcellularLocation>
</comment>
<evidence type="ECO:0000256" key="1">
    <source>
        <dbReference type="ARBA" id="ARBA00004141"/>
    </source>
</evidence>
<organism evidence="6">
    <name type="scientific">freshwater metagenome</name>
    <dbReference type="NCBI Taxonomy" id="449393"/>
    <lineage>
        <taxon>unclassified sequences</taxon>
        <taxon>metagenomes</taxon>
        <taxon>ecological metagenomes</taxon>
    </lineage>
</organism>
<feature type="transmembrane region" description="Helical" evidence="5">
    <location>
        <begin position="230"/>
        <end position="251"/>
    </location>
</feature>
<dbReference type="InterPro" id="IPR002781">
    <property type="entry name" value="TM_pro_TauE-like"/>
</dbReference>
<evidence type="ECO:0000313" key="6">
    <source>
        <dbReference type="EMBL" id="CAB4645642.1"/>
    </source>
</evidence>
<dbReference type="EMBL" id="CAEZVY010000090">
    <property type="protein sequence ID" value="CAB4645642.1"/>
    <property type="molecule type" value="Genomic_DNA"/>
</dbReference>
<proteinExistence type="predicted"/>
<sequence length="284" mass="29275">MWVLLLVSVAGFLAQLIDGSMGMGFGVSATSLLLILAYSPAAASAVVHFAEVGTTAFSGISHIKFGNVDWPTIIRIAVPGGLAAFVGAMVLSTIDLSAARPWTSGVLLVLGAVIILRFLRMRVVQPLRPGRKRWLVPLGAVGGFVDSTGGGGWGPVVTTSLTVSGVLEPRKAIGTANAAEFVVAVSASAGFLFGLGANTIPWSAVLALMIGGLFAAPIAAWVVTVIPQRTLGSIVGFFIVILNTHQLALAFELPGPARWLAFGVVLLAGVLTITLTGHRSVARD</sequence>
<feature type="transmembrane region" description="Helical" evidence="5">
    <location>
        <begin position="100"/>
        <end position="119"/>
    </location>
</feature>
<evidence type="ECO:0000256" key="4">
    <source>
        <dbReference type="ARBA" id="ARBA00023136"/>
    </source>
</evidence>
<dbReference type="PANTHER" id="PTHR43701">
    <property type="entry name" value="MEMBRANE TRANSPORTER PROTEIN MJ0441-RELATED"/>
    <property type="match status" value="1"/>
</dbReference>
<dbReference type="GO" id="GO:0016020">
    <property type="term" value="C:membrane"/>
    <property type="evidence" value="ECO:0007669"/>
    <property type="project" value="UniProtKB-SubCell"/>
</dbReference>
<dbReference type="Pfam" id="PF01925">
    <property type="entry name" value="TauE"/>
    <property type="match status" value="1"/>
</dbReference>
<evidence type="ECO:0000256" key="5">
    <source>
        <dbReference type="SAM" id="Phobius"/>
    </source>
</evidence>
<name>A0A6J6K8H0_9ZZZZ</name>